<dbReference type="SUPFAM" id="SSF82171">
    <property type="entry name" value="DPP6 N-terminal domain-like"/>
    <property type="match status" value="1"/>
</dbReference>
<dbReference type="InterPro" id="IPR011042">
    <property type="entry name" value="6-blade_b-propeller_TolB-like"/>
</dbReference>
<dbReference type="InterPro" id="IPR041489">
    <property type="entry name" value="PDZ_6"/>
</dbReference>
<dbReference type="InterPro" id="IPR003137">
    <property type="entry name" value="PA_domain"/>
</dbReference>
<feature type="region of interest" description="Disordered" evidence="1">
    <location>
        <begin position="30"/>
        <end position="51"/>
    </location>
</feature>
<sequence>MRHVHLERRPAASILPVLGLLLGACASAPAGDPQEPAAPADQAQAPAQPNPALRDAREVHIADIVQLTDGGENAEAYWSFDGDELIFQSKRPPYECDQIMRMPADGSAEPRVVSTGKGRTTCAYFLPGDDDIVYSSTHELGPECPPEADMSQGYVWSLYDYDIYRAKADGSELVNLTQRDGYDAEATVCAKDGTILFTSDRDGDLELYRMDPNGENVVRLTNTPGYDGGAFFSQDCSQIVWRASRPQGEALADFQRLLGEGLVRPSLLEIYVADADGQNARQITYLGAAAFAPYFHPSGKRVLFSTNYPNPRGREFDIWSVNTDGTGLEQITFSEGFDGFPMFSPDGTKLAFASNRNNSKPGETNVFVARWVEDAAPVENARQPGAADRFRADVAWLADDAREGRGIGTGGLDAAADWLVEQLSEIGAEGAADDEGGYRQGFEVTTAITPGAATALRIDRKPVPAEAFVPLSQSAPGRVRGQTVFVGYGIVADELGVDDYKGKNVRGKIAVVRRFAPAGAPFDDEAVQRRYSDLAYKAFIARQKGARGLIIVDAPPAAQDGAELPPDAPLPLLAPTGSGDAGIPIVVLTRAAGAALTSGRHQVELSVALEAEKRRVDNIVAKIPAGNPDGGGAVLVGAHYDHLGMGGAGSLEVGATVVHNGADDNASGTAGLLEVARQLHARRAELRRDVYLVAFTAEESGIIGSRYFTEHPPAGLRMDGLTAMLNMDMIGRMRGNRVSVMGVQTAAEWEATVAPLCAAARVDCTLGGDGYGPSDHMPFYTSGVPVLFFFTGAHPDYHRASDDIAHINAGGGARIAQLVGEVAVAAATGPAKLSYQRAPVPERQGDVRAQGGSLGTVPAYGEEGKIPGVLLSDVRPEGPAARAGLRAGDRIVAIGEVDVRNIRDLMFVLRAAVPGQKATIVVSRDGERVSLEAIYGAPSPRISR</sequence>
<evidence type="ECO:0000256" key="2">
    <source>
        <dbReference type="SAM" id="SignalP"/>
    </source>
</evidence>
<dbReference type="PANTHER" id="PTHR12147">
    <property type="entry name" value="METALLOPEPTIDASE M28 FAMILY MEMBER"/>
    <property type="match status" value="1"/>
</dbReference>
<dbReference type="InterPro" id="IPR046450">
    <property type="entry name" value="PA_dom_sf"/>
</dbReference>
<dbReference type="Pfam" id="PF07676">
    <property type="entry name" value="PD40"/>
    <property type="match status" value="3"/>
</dbReference>
<dbReference type="STRING" id="502025.Hoch_5038"/>
<dbReference type="SUPFAM" id="SSF50156">
    <property type="entry name" value="PDZ domain-like"/>
    <property type="match status" value="1"/>
</dbReference>
<dbReference type="AlphaFoldDB" id="D0LVG5"/>
<dbReference type="OrthoDB" id="262125at2"/>
<dbReference type="KEGG" id="hoh:Hoch_5038"/>
<dbReference type="Pfam" id="PF17820">
    <property type="entry name" value="PDZ_6"/>
    <property type="match status" value="1"/>
</dbReference>
<dbReference type="SUPFAM" id="SSF53187">
    <property type="entry name" value="Zn-dependent exopeptidases"/>
    <property type="match status" value="1"/>
</dbReference>
<dbReference type="PROSITE" id="PS50106">
    <property type="entry name" value="PDZ"/>
    <property type="match status" value="1"/>
</dbReference>
<name>D0LVG5_HALO1</name>
<dbReference type="eggNOG" id="COG2234">
    <property type="taxonomic scope" value="Bacteria"/>
</dbReference>
<dbReference type="PROSITE" id="PS51257">
    <property type="entry name" value="PROKAR_LIPOPROTEIN"/>
    <property type="match status" value="1"/>
</dbReference>
<feature type="signal peptide" evidence="2">
    <location>
        <begin position="1"/>
        <end position="30"/>
    </location>
</feature>
<dbReference type="SMART" id="SM00228">
    <property type="entry name" value="PDZ"/>
    <property type="match status" value="1"/>
</dbReference>
<dbReference type="RefSeq" id="WP_012830118.1">
    <property type="nucleotide sequence ID" value="NC_013440.1"/>
</dbReference>
<dbReference type="HOGENOM" id="CLU_014266_0_0_7"/>
<dbReference type="Pfam" id="PF04389">
    <property type="entry name" value="Peptidase_M28"/>
    <property type="match status" value="1"/>
</dbReference>
<dbReference type="Pfam" id="PF02225">
    <property type="entry name" value="PA"/>
    <property type="match status" value="1"/>
</dbReference>
<dbReference type="Gene3D" id="3.50.30.30">
    <property type="match status" value="1"/>
</dbReference>
<keyword evidence="2" id="KW-0732">Signal</keyword>
<evidence type="ECO:0000256" key="1">
    <source>
        <dbReference type="SAM" id="MobiDB-lite"/>
    </source>
</evidence>
<dbReference type="InterPro" id="IPR011659">
    <property type="entry name" value="WD40"/>
</dbReference>
<dbReference type="PANTHER" id="PTHR12147:SF26">
    <property type="entry name" value="PEPTIDASE M28 DOMAIN-CONTAINING PROTEIN"/>
    <property type="match status" value="1"/>
</dbReference>
<evidence type="ECO:0000313" key="4">
    <source>
        <dbReference type="EMBL" id="ACY17526.1"/>
    </source>
</evidence>
<reference evidence="4 5" key="1">
    <citation type="journal article" date="2010" name="Stand. Genomic Sci.">
        <title>Complete genome sequence of Haliangium ochraceum type strain (SMP-2).</title>
        <authorList>
            <consortium name="US DOE Joint Genome Institute (JGI-PGF)"/>
            <person name="Ivanova N."/>
            <person name="Daum C."/>
            <person name="Lang E."/>
            <person name="Abt B."/>
            <person name="Kopitz M."/>
            <person name="Saunders E."/>
            <person name="Lapidus A."/>
            <person name="Lucas S."/>
            <person name="Glavina Del Rio T."/>
            <person name="Nolan M."/>
            <person name="Tice H."/>
            <person name="Copeland A."/>
            <person name="Cheng J.F."/>
            <person name="Chen F."/>
            <person name="Bruce D."/>
            <person name="Goodwin L."/>
            <person name="Pitluck S."/>
            <person name="Mavromatis K."/>
            <person name="Pati A."/>
            <person name="Mikhailova N."/>
            <person name="Chen A."/>
            <person name="Palaniappan K."/>
            <person name="Land M."/>
            <person name="Hauser L."/>
            <person name="Chang Y.J."/>
            <person name="Jeffries C.D."/>
            <person name="Detter J.C."/>
            <person name="Brettin T."/>
            <person name="Rohde M."/>
            <person name="Goker M."/>
            <person name="Bristow J."/>
            <person name="Markowitz V."/>
            <person name="Eisen J.A."/>
            <person name="Hugenholtz P."/>
            <person name="Kyrpides N.C."/>
            <person name="Klenk H.P."/>
        </authorList>
    </citation>
    <scope>NUCLEOTIDE SEQUENCE [LARGE SCALE GENOMIC DNA]</scope>
    <source>
        <strain evidence="5">DSM 14365 / CIP 107738 / JCM 11303 / AJ 13395 / SMP-2</strain>
    </source>
</reference>
<organism evidence="4 5">
    <name type="scientific">Haliangium ochraceum (strain DSM 14365 / JCM 11303 / SMP-2)</name>
    <dbReference type="NCBI Taxonomy" id="502025"/>
    <lineage>
        <taxon>Bacteria</taxon>
        <taxon>Pseudomonadati</taxon>
        <taxon>Myxococcota</taxon>
        <taxon>Polyangia</taxon>
        <taxon>Haliangiales</taxon>
        <taxon>Kofleriaceae</taxon>
        <taxon>Haliangium</taxon>
    </lineage>
</organism>
<protein>
    <submittedName>
        <fullName evidence="4">Peptidase M28</fullName>
    </submittedName>
</protein>
<dbReference type="InterPro" id="IPR001478">
    <property type="entry name" value="PDZ"/>
</dbReference>
<dbReference type="Gene3D" id="3.40.630.10">
    <property type="entry name" value="Zn peptidases"/>
    <property type="match status" value="1"/>
</dbReference>
<dbReference type="GO" id="GO:0008235">
    <property type="term" value="F:metalloexopeptidase activity"/>
    <property type="evidence" value="ECO:0007669"/>
    <property type="project" value="InterPro"/>
</dbReference>
<dbReference type="SUPFAM" id="SSF52025">
    <property type="entry name" value="PA domain"/>
    <property type="match status" value="1"/>
</dbReference>
<gene>
    <name evidence="4" type="ordered locus">Hoch_5038</name>
</gene>
<dbReference type="InterPro" id="IPR045175">
    <property type="entry name" value="M28_fam"/>
</dbReference>
<dbReference type="Gene3D" id="2.30.42.10">
    <property type="match status" value="1"/>
</dbReference>
<dbReference type="eggNOG" id="COG0823">
    <property type="taxonomic scope" value="Bacteria"/>
</dbReference>
<accession>D0LVG5</accession>
<proteinExistence type="predicted"/>
<dbReference type="GO" id="GO:0006508">
    <property type="term" value="P:proteolysis"/>
    <property type="evidence" value="ECO:0007669"/>
    <property type="project" value="InterPro"/>
</dbReference>
<dbReference type="Gene3D" id="2.120.10.30">
    <property type="entry name" value="TolB, C-terminal domain"/>
    <property type="match status" value="3"/>
</dbReference>
<evidence type="ECO:0000313" key="5">
    <source>
        <dbReference type="Proteomes" id="UP000001880"/>
    </source>
</evidence>
<dbReference type="Proteomes" id="UP000001880">
    <property type="component" value="Chromosome"/>
</dbReference>
<feature type="chain" id="PRO_5003010520" evidence="2">
    <location>
        <begin position="31"/>
        <end position="944"/>
    </location>
</feature>
<feature type="domain" description="PDZ" evidence="3">
    <location>
        <begin position="848"/>
        <end position="926"/>
    </location>
</feature>
<keyword evidence="5" id="KW-1185">Reference proteome</keyword>
<evidence type="ECO:0000259" key="3">
    <source>
        <dbReference type="PROSITE" id="PS50106"/>
    </source>
</evidence>
<dbReference type="InterPro" id="IPR007484">
    <property type="entry name" value="Peptidase_M28"/>
</dbReference>
<dbReference type="eggNOG" id="COG0265">
    <property type="taxonomic scope" value="Bacteria"/>
</dbReference>
<dbReference type="InterPro" id="IPR036034">
    <property type="entry name" value="PDZ_sf"/>
</dbReference>
<dbReference type="EMBL" id="CP001804">
    <property type="protein sequence ID" value="ACY17526.1"/>
    <property type="molecule type" value="Genomic_DNA"/>
</dbReference>